<accession>A0A183GFL1</accession>
<organism evidence="2 3">
    <name type="scientific">Heligmosomoides polygyrus</name>
    <name type="common">Parasitic roundworm</name>
    <dbReference type="NCBI Taxonomy" id="6339"/>
    <lineage>
        <taxon>Eukaryota</taxon>
        <taxon>Metazoa</taxon>
        <taxon>Ecdysozoa</taxon>
        <taxon>Nematoda</taxon>
        <taxon>Chromadorea</taxon>
        <taxon>Rhabditida</taxon>
        <taxon>Rhabditina</taxon>
        <taxon>Rhabditomorpha</taxon>
        <taxon>Strongyloidea</taxon>
        <taxon>Heligmosomidae</taxon>
        <taxon>Heligmosomoides</taxon>
    </lineage>
</organism>
<reference evidence="1 2" key="1">
    <citation type="submission" date="2018-11" db="EMBL/GenBank/DDBJ databases">
        <authorList>
            <consortium name="Pathogen Informatics"/>
        </authorList>
    </citation>
    <scope>NUCLEOTIDE SEQUENCE [LARGE SCALE GENOMIC DNA]</scope>
</reference>
<accession>A0A3P8BZW5</accession>
<name>A0A183GFL1_HELPZ</name>
<gene>
    <name evidence="1" type="ORF">HPBE_LOCUS21191</name>
</gene>
<proteinExistence type="predicted"/>
<dbReference type="OrthoDB" id="5849979at2759"/>
<dbReference type="WBParaSite" id="HPBE_0002119201-mRNA-1">
    <property type="protein sequence ID" value="HPBE_0002119201-mRNA-1"/>
    <property type="gene ID" value="HPBE_0002119201"/>
</dbReference>
<keyword evidence="2" id="KW-1185">Reference proteome</keyword>
<dbReference type="EMBL" id="UZAH01032767">
    <property type="protein sequence ID" value="VDP23790.1"/>
    <property type="molecule type" value="Genomic_DNA"/>
</dbReference>
<protein>
    <submittedName>
        <fullName evidence="1 3">Uncharacterized protein</fullName>
    </submittedName>
</protein>
<reference evidence="3" key="2">
    <citation type="submission" date="2019-09" db="UniProtKB">
        <authorList>
            <consortium name="WormBaseParasite"/>
        </authorList>
    </citation>
    <scope>IDENTIFICATION</scope>
</reference>
<dbReference type="Proteomes" id="UP000050761">
    <property type="component" value="Unassembled WGS sequence"/>
</dbReference>
<dbReference type="AlphaFoldDB" id="A0A183GFL1"/>
<evidence type="ECO:0000313" key="1">
    <source>
        <dbReference type="EMBL" id="VDP23790.1"/>
    </source>
</evidence>
<evidence type="ECO:0000313" key="3">
    <source>
        <dbReference type="WBParaSite" id="HPBE_0002119201-mRNA-1"/>
    </source>
</evidence>
<sequence>MDFHFLRRQGFRDRSGHQVFTKPLQMKSLAKDNELPYHFWSCTRNASHFWNSAVHFFRFLRGSNTHRDALAGEYSCCVQDSLGKACYTQQLMLRGNLVTSTHYSILVTRLFGFSPKILGSAHIILFYYIVT</sequence>
<evidence type="ECO:0000313" key="2">
    <source>
        <dbReference type="Proteomes" id="UP000050761"/>
    </source>
</evidence>